<dbReference type="PANTHER" id="PTHR36838:SF3">
    <property type="entry name" value="TRANSPORTER AUXIN EFFLUX CARRIER EC FAMILY"/>
    <property type="match status" value="1"/>
</dbReference>
<organism evidence="3 4">
    <name type="scientific">Carnobacterium alterfunditum</name>
    <dbReference type="NCBI Taxonomy" id="28230"/>
    <lineage>
        <taxon>Bacteria</taxon>
        <taxon>Bacillati</taxon>
        <taxon>Bacillota</taxon>
        <taxon>Bacilli</taxon>
        <taxon>Lactobacillales</taxon>
        <taxon>Carnobacteriaceae</taxon>
        <taxon>Carnobacterium</taxon>
    </lineage>
</organism>
<evidence type="ECO:0000313" key="4">
    <source>
        <dbReference type="Proteomes" id="UP000184758"/>
    </source>
</evidence>
<keyword evidence="1" id="KW-0813">Transport</keyword>
<feature type="transmembrane region" description="Helical" evidence="2">
    <location>
        <begin position="226"/>
        <end position="244"/>
    </location>
</feature>
<feature type="transmembrane region" description="Helical" evidence="2">
    <location>
        <begin position="193"/>
        <end position="214"/>
    </location>
</feature>
<name>A0A1N6EY40_9LACT</name>
<dbReference type="EMBL" id="FSRN01000001">
    <property type="protein sequence ID" value="SIN87914.1"/>
    <property type="molecule type" value="Genomic_DNA"/>
</dbReference>
<feature type="transmembrane region" description="Helical" evidence="2">
    <location>
        <begin position="38"/>
        <end position="55"/>
    </location>
</feature>
<keyword evidence="2" id="KW-0472">Membrane</keyword>
<sequence>MGAVFTQAISFLLIILVGYLFKFFGLLETKDGHTVSKIILNLTLPATIIIGFNTIEINSTLIILMSLGLLANFLLITIGGFLWRKKSSADQALMMFSQAGYNIGNFTIPFVQGFFPQAIPFIGSFDTGNALMIFGGTPLLADKMTGQKRGTRGVKDVIFSLFRSPSFSTYIAMIILALVNITIPESVLGVVELFASGNAFLSMFMIGLYLELAISRVDLVKVAKLLFTRYALGISLALIFYFLLPLPKIVRLSLVLVALAPVGTVSTINMVAYGNKTSLSGFLSSISIIISLLLMTTALIFMGL</sequence>
<feature type="transmembrane region" description="Helical" evidence="2">
    <location>
        <begin position="279"/>
        <end position="302"/>
    </location>
</feature>
<evidence type="ECO:0000313" key="3">
    <source>
        <dbReference type="EMBL" id="SIN87914.1"/>
    </source>
</evidence>
<gene>
    <name evidence="3" type="ORF">SAMN05878443_0274</name>
</gene>
<dbReference type="PANTHER" id="PTHR36838">
    <property type="entry name" value="AUXIN EFFLUX CARRIER FAMILY PROTEIN"/>
    <property type="match status" value="1"/>
</dbReference>
<feature type="transmembrane region" description="Helical" evidence="2">
    <location>
        <begin position="95"/>
        <end position="115"/>
    </location>
</feature>
<dbReference type="eggNOG" id="COG0679">
    <property type="taxonomic scope" value="Bacteria"/>
</dbReference>
<dbReference type="OrthoDB" id="3238334at2"/>
<keyword evidence="4" id="KW-1185">Reference proteome</keyword>
<accession>A0A1N6EY40</accession>
<protein>
    <recommendedName>
        <fullName evidence="5">Transporter</fullName>
    </recommendedName>
</protein>
<keyword evidence="2" id="KW-0812">Transmembrane</keyword>
<evidence type="ECO:0000256" key="1">
    <source>
        <dbReference type="ARBA" id="ARBA00022448"/>
    </source>
</evidence>
<feature type="transmembrane region" description="Helical" evidence="2">
    <location>
        <begin position="161"/>
        <end position="181"/>
    </location>
</feature>
<reference evidence="4" key="1">
    <citation type="submission" date="2016-11" db="EMBL/GenBank/DDBJ databases">
        <authorList>
            <person name="Varghese N."/>
            <person name="Submissions S."/>
        </authorList>
    </citation>
    <scope>NUCLEOTIDE SEQUENCE [LARGE SCALE GENOMIC DNA]</scope>
    <source>
        <strain evidence="4">313</strain>
    </source>
</reference>
<feature type="transmembrane region" description="Helical" evidence="2">
    <location>
        <begin position="250"/>
        <end position="272"/>
    </location>
</feature>
<feature type="transmembrane region" description="Helical" evidence="2">
    <location>
        <begin position="61"/>
        <end position="83"/>
    </location>
</feature>
<proteinExistence type="predicted"/>
<dbReference type="RefSeq" id="WP_034546788.1">
    <property type="nucleotide sequence ID" value="NZ_FSRN01000001.1"/>
</dbReference>
<dbReference type="Proteomes" id="UP000184758">
    <property type="component" value="Unassembled WGS sequence"/>
</dbReference>
<evidence type="ECO:0008006" key="5">
    <source>
        <dbReference type="Google" id="ProtNLM"/>
    </source>
</evidence>
<evidence type="ECO:0000256" key="2">
    <source>
        <dbReference type="SAM" id="Phobius"/>
    </source>
</evidence>
<keyword evidence="2" id="KW-1133">Transmembrane helix</keyword>
<dbReference type="AlphaFoldDB" id="A0A1N6EY40"/>
<feature type="transmembrane region" description="Helical" evidence="2">
    <location>
        <begin position="6"/>
        <end position="26"/>
    </location>
</feature>
<dbReference type="STRING" id="28230.SAMN05878443_0274"/>